<protein>
    <submittedName>
        <fullName evidence="6">Type I polyketide synthase</fullName>
    </submittedName>
</protein>
<dbReference type="InterPro" id="IPR014030">
    <property type="entry name" value="Ketoacyl_synth_N"/>
</dbReference>
<dbReference type="InterPro" id="IPR020841">
    <property type="entry name" value="PKS_Beta-ketoAc_synthase_dom"/>
</dbReference>
<dbReference type="GO" id="GO:0006633">
    <property type="term" value="P:fatty acid biosynthetic process"/>
    <property type="evidence" value="ECO:0007669"/>
    <property type="project" value="InterPro"/>
</dbReference>
<dbReference type="InterPro" id="IPR014031">
    <property type="entry name" value="Ketoacyl_synth_C"/>
</dbReference>
<dbReference type="PANTHER" id="PTHR43074">
    <property type="entry name" value="OMEGA-3 POLYUNSATURATED FATTY ACID SYNTHASE PFAB-RELATED"/>
    <property type="match status" value="1"/>
</dbReference>
<reference evidence="6 7" key="1">
    <citation type="submission" date="2019-08" db="EMBL/GenBank/DDBJ databases">
        <title>Complete genome sequence of Candidatus Uab amorphum.</title>
        <authorList>
            <person name="Shiratori T."/>
            <person name="Suzuki S."/>
            <person name="Kakizawa Y."/>
            <person name="Ishida K."/>
        </authorList>
    </citation>
    <scope>NUCLEOTIDE SEQUENCE [LARGE SCALE GENOMIC DNA]</scope>
    <source>
        <strain evidence="6 7">SRT547</strain>
    </source>
</reference>
<evidence type="ECO:0000259" key="5">
    <source>
        <dbReference type="PROSITE" id="PS52004"/>
    </source>
</evidence>
<dbReference type="InterPro" id="IPR014043">
    <property type="entry name" value="Acyl_transferase_dom"/>
</dbReference>
<dbReference type="SMART" id="SM00825">
    <property type="entry name" value="PKS_KS"/>
    <property type="match status" value="1"/>
</dbReference>
<proteinExistence type="inferred from homology"/>
<dbReference type="EMBL" id="AP019860">
    <property type="protein sequence ID" value="BBM88321.1"/>
    <property type="molecule type" value="Genomic_DNA"/>
</dbReference>
<feature type="domain" description="Ketosynthase family 3 (KS3)" evidence="5">
    <location>
        <begin position="2"/>
        <end position="455"/>
    </location>
</feature>
<organism evidence="6 7">
    <name type="scientific">Uabimicrobium amorphum</name>
    <dbReference type="NCBI Taxonomy" id="2596890"/>
    <lineage>
        <taxon>Bacteria</taxon>
        <taxon>Pseudomonadati</taxon>
        <taxon>Planctomycetota</taxon>
        <taxon>Candidatus Uabimicrobiia</taxon>
        <taxon>Candidatus Uabimicrobiales</taxon>
        <taxon>Candidatus Uabimicrobiaceae</taxon>
        <taxon>Candidatus Uabimicrobium</taxon>
    </lineage>
</organism>
<dbReference type="PROSITE" id="PS52004">
    <property type="entry name" value="KS3_2"/>
    <property type="match status" value="1"/>
</dbReference>
<dbReference type="SUPFAM" id="SSF53901">
    <property type="entry name" value="Thiolase-like"/>
    <property type="match status" value="1"/>
</dbReference>
<keyword evidence="3 4" id="KW-0808">Transferase</keyword>
<gene>
    <name evidence="6" type="ORF">UABAM_06742</name>
</gene>
<evidence type="ECO:0000256" key="1">
    <source>
        <dbReference type="ARBA" id="ARBA00022450"/>
    </source>
</evidence>
<dbReference type="InterPro" id="IPR016039">
    <property type="entry name" value="Thiolase-like"/>
</dbReference>
<dbReference type="InterPro" id="IPR052568">
    <property type="entry name" value="PKS-FAS_Synthase"/>
</dbReference>
<name>A0A5S9F7G2_UABAM</name>
<evidence type="ECO:0000313" key="7">
    <source>
        <dbReference type="Proteomes" id="UP000326354"/>
    </source>
</evidence>
<keyword evidence="1" id="KW-0596">Phosphopantetheine</keyword>
<accession>A0A5S9F7G2</accession>
<evidence type="ECO:0000256" key="4">
    <source>
        <dbReference type="RuleBase" id="RU003694"/>
    </source>
</evidence>
<evidence type="ECO:0000256" key="3">
    <source>
        <dbReference type="ARBA" id="ARBA00022679"/>
    </source>
</evidence>
<dbReference type="InterPro" id="IPR018201">
    <property type="entry name" value="Ketoacyl_synth_AS"/>
</dbReference>
<dbReference type="SUPFAM" id="SSF52151">
    <property type="entry name" value="FabD/lysophospholipase-like"/>
    <property type="match status" value="1"/>
</dbReference>
<dbReference type="Gene3D" id="3.40.366.10">
    <property type="entry name" value="Malonyl-Coenzyme A Acyl Carrier Protein, domain 2"/>
    <property type="match status" value="2"/>
</dbReference>
<dbReference type="CDD" id="cd00833">
    <property type="entry name" value="PKS"/>
    <property type="match status" value="1"/>
</dbReference>
<dbReference type="Pfam" id="PF00109">
    <property type="entry name" value="ketoacyl-synt"/>
    <property type="match status" value="1"/>
</dbReference>
<dbReference type="InterPro" id="IPR042104">
    <property type="entry name" value="PKS_dehydratase_sf"/>
</dbReference>
<dbReference type="SMART" id="SM00827">
    <property type="entry name" value="PKS_AT"/>
    <property type="match status" value="1"/>
</dbReference>
<dbReference type="GO" id="GO:0004315">
    <property type="term" value="F:3-oxoacyl-[acyl-carrier-protein] synthase activity"/>
    <property type="evidence" value="ECO:0007669"/>
    <property type="project" value="InterPro"/>
</dbReference>
<dbReference type="Proteomes" id="UP000326354">
    <property type="component" value="Chromosome"/>
</dbReference>
<dbReference type="Gene3D" id="3.40.47.10">
    <property type="match status" value="1"/>
</dbReference>
<dbReference type="Pfam" id="PF16197">
    <property type="entry name" value="KAsynt_C_assoc"/>
    <property type="match status" value="1"/>
</dbReference>
<evidence type="ECO:0000313" key="6">
    <source>
        <dbReference type="EMBL" id="BBM88321.1"/>
    </source>
</evidence>
<dbReference type="InterPro" id="IPR032821">
    <property type="entry name" value="PKS_assoc"/>
</dbReference>
<dbReference type="RefSeq" id="WP_173013717.1">
    <property type="nucleotide sequence ID" value="NZ_AP019860.1"/>
</dbReference>
<dbReference type="Pfam" id="PF02801">
    <property type="entry name" value="Ketoacyl-synt_C"/>
    <property type="match status" value="1"/>
</dbReference>
<evidence type="ECO:0000256" key="2">
    <source>
        <dbReference type="ARBA" id="ARBA00022553"/>
    </source>
</evidence>
<dbReference type="PANTHER" id="PTHR43074:SF1">
    <property type="entry name" value="BETA-KETOACYL SYNTHASE FAMILY PROTEIN-RELATED"/>
    <property type="match status" value="1"/>
</dbReference>
<keyword evidence="2" id="KW-0597">Phosphoprotein</keyword>
<dbReference type="PROSITE" id="PS00606">
    <property type="entry name" value="KS3_1"/>
    <property type="match status" value="1"/>
</dbReference>
<keyword evidence="7" id="KW-1185">Reference proteome</keyword>
<dbReference type="InterPro" id="IPR016035">
    <property type="entry name" value="Acyl_Trfase/lysoPLipase"/>
</dbReference>
<sequence length="1402" mass="158420">MSKKTAIIGMSALFPQARNLQQFWQNILEKRYCITEKKEWEKHHFDPSRQQKNKIYNLKGGFLDDLKTFSPIDFGVVPKSIDGADPGHFLSLHMANEAIKDSGYHNCLPRRTGVIIGASFSSHRGMGSLMQHGLFVKQMLQNVTVLFPGLSTEQLAQIEKKITTHLPQLTPDSVPGSVHNLYAGRIANHFGLEGPNYVVDAACASSAIAIKNAIYELNDQQCEVMVVGGVSATIDFMFSLLFSLIGALSPDEMRPFDARANGILLGEGLGFIVLKPYEKAVADNDRIYAVIRGVGCSSDGKSKGLFVPNVQGEKRAILQAYEPTQVSPRSVSLIEAHGTGTALGDPTEITALTEVYGKRTTFSPSCAIGSIKSMIAHPLAAAGIAGVIKMALSLYHKILPASICGQVNPKLQLDTTPFYVNTTSKMWIHPQQQPRRAGVNIFGFGGINAHVFLEENTPEDPEDPLHANRKCEIFVFSEDSKSKLIAILQKYLHDDRFLQLSLDLVSKKVRKHRLAIVASNTEELHQKLSLAIDKLKSTKCLWQTVDGVFYNSQKIKGKTAFVFPGQTSGSANMFGELGLHFPVVRKWFDFLSSLDGGALLSQVIFPCENSMNHQQKKVQHQLLNDSRTKIQSVFGASLAMWQILKSLCITCDGVIGYSSGQYAALVAAGACDIHYHQKTGIDFLNDVPLTTCSTEGKFLIVTAHANDDGVQKVLLCYQDQMCLAMDNCTNQIVLFVQQQIIEDVKKTLDKESLPYLVLDISAPIHTKWYQFQHNYPRVKEYNTPLYSCCSGDLVANEPQKILETMIKEWSTTVRFRETIENMYRDGYRTFIEVGPGNYAASFIRNTLAQKTDVQVVATNSPHQSDLWQLLNTLAKLYTTGIPIDFTSLFRRQWENSKTNGVVLDNSLPFVELSEADQLREWNTPQNKGVCETKKHHDIFDEKWPLLEKIVHKSKTRYVFSRLFSPDVDTFLYDHTFSGRASVYCEIKNLPVFPLAVALEMIVEASVYYVGGGFSVAELVNVYAKKWMFFESQKTIYVQVEQVSQQETSVVVHARIFEGSLDHLRVEADVVLKETLEKKSYCFTEQKFCTTGNIYIDESQPCFRIPGIPQGKSFHRINSLASVTTQHVNAKLKKRQDCFFHKNCDHWQLDITALDSCFSSGVLWAMHCGFENLFFPIKVDKISFFDIAAQHDLQCQTQYRPSPEMKCGFFDENGIQLYQKDIANLHHSSSYFRINLLPMHSTLKYHSKVVSATEVYAEIEGALYFAGTPLPLYRFFCYPHLVTLSETVSKNCCRISLSFIDYICHTLSDFDRKRFLHLILAPQEFDDRDELHCAKLILAKDIIRVWGKAKFLLHLSPRDIDTHTNHQQLWGYCRYLPQFLFRISFEQKQKHLYAYIEIKSRGK</sequence>
<comment type="similarity">
    <text evidence="4">Belongs to the thiolase-like superfamily. Beta-ketoacyl-ACP synthases family.</text>
</comment>
<dbReference type="Gene3D" id="3.10.129.110">
    <property type="entry name" value="Polyketide synthase dehydratase"/>
    <property type="match status" value="1"/>
</dbReference>
<dbReference type="InterPro" id="IPR001227">
    <property type="entry name" value="Ac_transferase_dom_sf"/>
</dbReference>
<dbReference type="KEGG" id="uam:UABAM_06742"/>